<feature type="compositionally biased region" description="Basic and acidic residues" evidence="12">
    <location>
        <begin position="1"/>
        <end position="15"/>
    </location>
</feature>
<dbReference type="PANTHER" id="PTHR23226">
    <property type="entry name" value="ZINC FINGER AND SCAN DOMAIN-CONTAINING"/>
    <property type="match status" value="1"/>
</dbReference>
<dbReference type="FunFam" id="3.30.160.60:FF:000185">
    <property type="entry name" value="zinc finger protein 319"/>
    <property type="match status" value="1"/>
</dbReference>
<dbReference type="Proteomes" id="UP000694413">
    <property type="component" value="Unassembled WGS sequence"/>
</dbReference>
<dbReference type="GO" id="GO:0001227">
    <property type="term" value="F:DNA-binding transcription repressor activity, RNA polymerase II-specific"/>
    <property type="evidence" value="ECO:0007669"/>
    <property type="project" value="UniProtKB-ARBA"/>
</dbReference>
<evidence type="ECO:0000256" key="5">
    <source>
        <dbReference type="ARBA" id="ARBA00022771"/>
    </source>
</evidence>
<reference evidence="14" key="1">
    <citation type="submission" date="2025-08" db="UniProtKB">
        <authorList>
            <consortium name="Ensembl"/>
        </authorList>
    </citation>
    <scope>IDENTIFICATION</scope>
</reference>
<dbReference type="PANTHER" id="PTHR23226:SF416">
    <property type="entry name" value="FI01424P"/>
    <property type="match status" value="1"/>
</dbReference>
<evidence type="ECO:0000256" key="12">
    <source>
        <dbReference type="SAM" id="MobiDB-lite"/>
    </source>
</evidence>
<keyword evidence="15" id="KW-1185">Reference proteome</keyword>
<dbReference type="PROSITE" id="PS00028">
    <property type="entry name" value="ZINC_FINGER_C2H2_1"/>
    <property type="match status" value="2"/>
</dbReference>
<evidence type="ECO:0000256" key="6">
    <source>
        <dbReference type="ARBA" id="ARBA00022833"/>
    </source>
</evidence>
<dbReference type="Gene3D" id="3.30.160.60">
    <property type="entry name" value="Classic Zinc Finger"/>
    <property type="match status" value="3"/>
</dbReference>
<dbReference type="AlphaFoldDB" id="A0A8D2LZQ9"/>
<evidence type="ECO:0000256" key="1">
    <source>
        <dbReference type="ARBA" id="ARBA00004123"/>
    </source>
</evidence>
<protein>
    <recommendedName>
        <fullName evidence="13">C2H2-type domain-containing protein</fullName>
    </recommendedName>
</protein>
<accession>A0A8D2LZQ9</accession>
<keyword evidence="4" id="KW-0677">Repeat</keyword>
<name>A0A8D2LZQ9_ZONAL</name>
<dbReference type="GO" id="GO:0005654">
    <property type="term" value="C:nucleoplasm"/>
    <property type="evidence" value="ECO:0007669"/>
    <property type="project" value="UniProtKB-ARBA"/>
</dbReference>
<keyword evidence="6" id="KW-0862">Zinc</keyword>
<feature type="region of interest" description="Disordered" evidence="12">
    <location>
        <begin position="78"/>
        <end position="123"/>
    </location>
</feature>
<evidence type="ECO:0000256" key="9">
    <source>
        <dbReference type="ARBA" id="ARBA00023163"/>
    </source>
</evidence>
<dbReference type="InterPro" id="IPR036236">
    <property type="entry name" value="Znf_C2H2_sf"/>
</dbReference>
<evidence type="ECO:0000256" key="3">
    <source>
        <dbReference type="ARBA" id="ARBA00022723"/>
    </source>
</evidence>
<dbReference type="FunFam" id="3.30.160.60:FF:002343">
    <property type="entry name" value="Zinc finger protein 33A"/>
    <property type="match status" value="1"/>
</dbReference>
<feature type="compositionally biased region" description="Polar residues" evidence="12">
    <location>
        <begin position="78"/>
        <end position="91"/>
    </location>
</feature>
<dbReference type="FunFam" id="3.30.160.60:FF:000102">
    <property type="entry name" value="zinc finger protein 850 isoform X1"/>
    <property type="match status" value="1"/>
</dbReference>
<evidence type="ECO:0000313" key="14">
    <source>
        <dbReference type="Ensembl" id="ENSZALP00000000901.1"/>
    </source>
</evidence>
<dbReference type="Ensembl" id="ENSZALT00000001629.1">
    <property type="protein sequence ID" value="ENSZALP00000000901.1"/>
    <property type="gene ID" value="ENSZALG00000001070.1"/>
</dbReference>
<evidence type="ECO:0000256" key="2">
    <source>
        <dbReference type="ARBA" id="ARBA00006991"/>
    </source>
</evidence>
<evidence type="ECO:0000256" key="8">
    <source>
        <dbReference type="ARBA" id="ARBA00023125"/>
    </source>
</evidence>
<keyword evidence="10" id="KW-0539">Nucleus</keyword>
<evidence type="ECO:0000313" key="15">
    <source>
        <dbReference type="Proteomes" id="UP000694413"/>
    </source>
</evidence>
<dbReference type="PROSITE" id="PS50157">
    <property type="entry name" value="ZINC_FINGER_C2H2_2"/>
    <property type="match status" value="2"/>
</dbReference>
<dbReference type="GO" id="GO:0008270">
    <property type="term" value="F:zinc ion binding"/>
    <property type="evidence" value="ECO:0007669"/>
    <property type="project" value="UniProtKB-KW"/>
</dbReference>
<evidence type="ECO:0000256" key="11">
    <source>
        <dbReference type="PROSITE-ProRule" id="PRU00042"/>
    </source>
</evidence>
<feature type="domain" description="C2H2-type" evidence="13">
    <location>
        <begin position="138"/>
        <end position="165"/>
    </location>
</feature>
<keyword evidence="3" id="KW-0479">Metal-binding</keyword>
<feature type="compositionally biased region" description="Low complexity" evidence="12">
    <location>
        <begin position="112"/>
        <end position="123"/>
    </location>
</feature>
<comment type="similarity">
    <text evidence="2">Belongs to the krueppel C2H2-type zinc-finger protein family.</text>
</comment>
<comment type="subcellular location">
    <subcellularLocation>
        <location evidence="1">Nucleus</location>
    </subcellularLocation>
</comment>
<dbReference type="SMART" id="SM00355">
    <property type="entry name" value="ZnF_C2H2"/>
    <property type="match status" value="2"/>
</dbReference>
<feature type="region of interest" description="Disordered" evidence="12">
    <location>
        <begin position="1"/>
        <end position="58"/>
    </location>
</feature>
<evidence type="ECO:0000256" key="4">
    <source>
        <dbReference type="ARBA" id="ARBA00022737"/>
    </source>
</evidence>
<keyword evidence="8" id="KW-0238">DNA-binding</keyword>
<evidence type="ECO:0000256" key="7">
    <source>
        <dbReference type="ARBA" id="ARBA00023015"/>
    </source>
</evidence>
<reference evidence="14" key="2">
    <citation type="submission" date="2025-09" db="UniProtKB">
        <authorList>
            <consortium name="Ensembl"/>
        </authorList>
    </citation>
    <scope>IDENTIFICATION</scope>
</reference>
<dbReference type="Pfam" id="PF00096">
    <property type="entry name" value="zf-C2H2"/>
    <property type="match status" value="2"/>
</dbReference>
<evidence type="ECO:0000256" key="10">
    <source>
        <dbReference type="ARBA" id="ARBA00023242"/>
    </source>
</evidence>
<dbReference type="InterPro" id="IPR013087">
    <property type="entry name" value="Znf_C2H2_type"/>
</dbReference>
<dbReference type="SUPFAM" id="SSF57667">
    <property type="entry name" value="beta-beta-alpha zinc fingers"/>
    <property type="match status" value="2"/>
</dbReference>
<dbReference type="GO" id="GO:0000978">
    <property type="term" value="F:RNA polymerase II cis-regulatory region sequence-specific DNA binding"/>
    <property type="evidence" value="ECO:0007669"/>
    <property type="project" value="TreeGrafter"/>
</dbReference>
<proteinExistence type="inferred from homology"/>
<sequence>MHRDPPGLPRCEKVGEPPQPRAPSAVRETQSPWSPALHRHCLRPEGWRPPGECPGMEIWEEKSPWKNLMDEAVLRDSTVQNSTGEENPQRSCRSRGCKPSPGSSEEERPTLSQEGGQSFSQSSELVVHEQLYHGEKPQKCLECGKNFRRSSTLISHQMIHTGEWPYECGECGKGFSCSTHLITHKRVHTGEKPYECPQCGKRFQISSNLLLCGEPVPRLDSVNN</sequence>
<organism evidence="14 15">
    <name type="scientific">Zonotrichia albicollis</name>
    <name type="common">White-throated sparrow</name>
    <name type="synonym">Fringilla albicollis</name>
    <dbReference type="NCBI Taxonomy" id="44394"/>
    <lineage>
        <taxon>Eukaryota</taxon>
        <taxon>Metazoa</taxon>
        <taxon>Chordata</taxon>
        <taxon>Craniata</taxon>
        <taxon>Vertebrata</taxon>
        <taxon>Euteleostomi</taxon>
        <taxon>Archelosauria</taxon>
        <taxon>Archosauria</taxon>
        <taxon>Dinosauria</taxon>
        <taxon>Saurischia</taxon>
        <taxon>Theropoda</taxon>
        <taxon>Coelurosauria</taxon>
        <taxon>Aves</taxon>
        <taxon>Neognathae</taxon>
        <taxon>Neoaves</taxon>
        <taxon>Telluraves</taxon>
        <taxon>Australaves</taxon>
        <taxon>Passeriformes</taxon>
        <taxon>Passerellidae</taxon>
        <taxon>Zonotrichia</taxon>
    </lineage>
</organism>
<evidence type="ECO:0000259" key="13">
    <source>
        <dbReference type="PROSITE" id="PS50157"/>
    </source>
</evidence>
<feature type="domain" description="C2H2-type" evidence="13">
    <location>
        <begin position="166"/>
        <end position="193"/>
    </location>
</feature>
<keyword evidence="7" id="KW-0805">Transcription regulation</keyword>
<keyword evidence="9" id="KW-0804">Transcription</keyword>
<keyword evidence="5 11" id="KW-0863">Zinc-finger</keyword>